<comment type="subcellular location">
    <subcellularLocation>
        <location evidence="1">Membrane</location>
    </subcellularLocation>
</comment>
<dbReference type="AlphaFoldDB" id="A0A2A5AT26"/>
<evidence type="ECO:0008006" key="8">
    <source>
        <dbReference type="Google" id="ProtNLM"/>
    </source>
</evidence>
<evidence type="ECO:0000256" key="3">
    <source>
        <dbReference type="ARBA" id="ARBA00022989"/>
    </source>
</evidence>
<organism evidence="6 7">
    <name type="scientific">SAR86 cluster bacterium</name>
    <dbReference type="NCBI Taxonomy" id="2030880"/>
    <lineage>
        <taxon>Bacteria</taxon>
        <taxon>Pseudomonadati</taxon>
        <taxon>Pseudomonadota</taxon>
        <taxon>Gammaproteobacteria</taxon>
        <taxon>SAR86 cluster</taxon>
    </lineage>
</organism>
<dbReference type="GO" id="GO:0016020">
    <property type="term" value="C:membrane"/>
    <property type="evidence" value="ECO:0007669"/>
    <property type="project" value="UniProtKB-SubCell"/>
</dbReference>
<evidence type="ECO:0000256" key="5">
    <source>
        <dbReference type="SAM" id="Phobius"/>
    </source>
</evidence>
<dbReference type="EMBL" id="NVVJ01000062">
    <property type="protein sequence ID" value="PCJ22402.1"/>
    <property type="molecule type" value="Genomic_DNA"/>
</dbReference>
<feature type="non-terminal residue" evidence="6">
    <location>
        <position position="1"/>
    </location>
</feature>
<reference evidence="7" key="1">
    <citation type="submission" date="2017-08" db="EMBL/GenBank/DDBJ databases">
        <title>A dynamic microbial community with high functional redundancy inhabits the cold, oxic subseafloor aquifer.</title>
        <authorList>
            <person name="Tully B.J."/>
            <person name="Wheat C.G."/>
            <person name="Glazer B.T."/>
            <person name="Huber J.A."/>
        </authorList>
    </citation>
    <scope>NUCLEOTIDE SEQUENCE [LARGE SCALE GENOMIC DNA]</scope>
</reference>
<dbReference type="InterPro" id="IPR001129">
    <property type="entry name" value="Membr-assoc_MAPEG"/>
</dbReference>
<gene>
    <name evidence="6" type="ORF">COA96_14520</name>
</gene>
<dbReference type="Gene3D" id="1.20.120.550">
    <property type="entry name" value="Membrane associated eicosanoid/glutathione metabolism-like domain"/>
    <property type="match status" value="1"/>
</dbReference>
<comment type="caution">
    <text evidence="6">The sequence shown here is derived from an EMBL/GenBank/DDBJ whole genome shotgun (WGS) entry which is preliminary data.</text>
</comment>
<dbReference type="Proteomes" id="UP000218327">
    <property type="component" value="Unassembled WGS sequence"/>
</dbReference>
<feature type="transmembrane region" description="Helical" evidence="5">
    <location>
        <begin position="6"/>
        <end position="23"/>
    </location>
</feature>
<feature type="transmembrane region" description="Helical" evidence="5">
    <location>
        <begin position="94"/>
        <end position="113"/>
    </location>
</feature>
<keyword evidence="4 5" id="KW-0472">Membrane</keyword>
<evidence type="ECO:0000256" key="1">
    <source>
        <dbReference type="ARBA" id="ARBA00004370"/>
    </source>
</evidence>
<dbReference type="InterPro" id="IPR023352">
    <property type="entry name" value="MAPEG-like_dom_sf"/>
</dbReference>
<dbReference type="SUPFAM" id="SSF161084">
    <property type="entry name" value="MAPEG domain-like"/>
    <property type="match status" value="1"/>
</dbReference>
<feature type="transmembrane region" description="Helical" evidence="5">
    <location>
        <begin position="144"/>
        <end position="165"/>
    </location>
</feature>
<proteinExistence type="predicted"/>
<dbReference type="Pfam" id="PF01124">
    <property type="entry name" value="MAPEG"/>
    <property type="match status" value="1"/>
</dbReference>
<feature type="transmembrane region" description="Helical" evidence="5">
    <location>
        <begin position="35"/>
        <end position="57"/>
    </location>
</feature>
<accession>A0A2A5AT26</accession>
<evidence type="ECO:0000256" key="2">
    <source>
        <dbReference type="ARBA" id="ARBA00022692"/>
    </source>
</evidence>
<keyword evidence="2 5" id="KW-0812">Transmembrane</keyword>
<protein>
    <recommendedName>
        <fullName evidence="8">MAPEG family protein</fullName>
    </recommendedName>
</protein>
<evidence type="ECO:0000256" key="4">
    <source>
        <dbReference type="ARBA" id="ARBA00023136"/>
    </source>
</evidence>
<feature type="transmembrane region" description="Helical" evidence="5">
    <location>
        <begin position="120"/>
        <end position="138"/>
    </location>
</feature>
<evidence type="ECO:0000313" key="6">
    <source>
        <dbReference type="EMBL" id="PCJ22402.1"/>
    </source>
</evidence>
<evidence type="ECO:0000313" key="7">
    <source>
        <dbReference type="Proteomes" id="UP000218327"/>
    </source>
</evidence>
<name>A0A2A5AT26_9GAMM</name>
<sequence>TLATYAVVTAVLAVFSIGLYLVCRRYSGVEIAAEALLALFFALIGLIGLVWLVMLVFRNYAILKNITTGIYYERYVDDPPPDWVERPARTFNNLMQVPTLFLFACVIMLLTDYADRAQLILAWIFVVIRYLHAVIYMVWNYVPARFGCFVISSITLIVIYTRLILEWI</sequence>
<keyword evidence="3 5" id="KW-1133">Transmembrane helix</keyword>